<evidence type="ECO:0000313" key="9">
    <source>
        <dbReference type="Proteomes" id="UP000595197"/>
    </source>
</evidence>
<dbReference type="SUPFAM" id="SSF52540">
    <property type="entry name" value="P-loop containing nucleoside triphosphate hydrolases"/>
    <property type="match status" value="1"/>
</dbReference>
<evidence type="ECO:0000256" key="5">
    <source>
        <dbReference type="ARBA" id="ARBA00045658"/>
    </source>
</evidence>
<dbReference type="InterPro" id="IPR036627">
    <property type="entry name" value="CobW-likC_sf"/>
</dbReference>
<dbReference type="SMART" id="SM00833">
    <property type="entry name" value="CobW_C"/>
    <property type="match status" value="1"/>
</dbReference>
<evidence type="ECO:0000259" key="7">
    <source>
        <dbReference type="SMART" id="SM00833"/>
    </source>
</evidence>
<dbReference type="InterPro" id="IPR011629">
    <property type="entry name" value="CobW-like_C"/>
</dbReference>
<keyword evidence="1" id="KW-0547">Nucleotide-binding</keyword>
<dbReference type="SUPFAM" id="SSF90002">
    <property type="entry name" value="Hypothetical protein YjiA, C-terminal domain"/>
    <property type="match status" value="1"/>
</dbReference>
<gene>
    <name evidence="8" type="ORF">IGS68_30535</name>
</gene>
<organism evidence="8 9">
    <name type="scientific">Skermanella cutis</name>
    <dbReference type="NCBI Taxonomy" id="2775420"/>
    <lineage>
        <taxon>Bacteria</taxon>
        <taxon>Pseudomonadati</taxon>
        <taxon>Pseudomonadota</taxon>
        <taxon>Alphaproteobacteria</taxon>
        <taxon>Rhodospirillales</taxon>
        <taxon>Azospirillaceae</taxon>
        <taxon>Skermanella</taxon>
    </lineage>
</organism>
<dbReference type="PANTHER" id="PTHR13748:SF62">
    <property type="entry name" value="COBW DOMAIN-CONTAINING PROTEIN"/>
    <property type="match status" value="1"/>
</dbReference>
<reference evidence="8" key="1">
    <citation type="submission" date="2021-02" db="EMBL/GenBank/DDBJ databases">
        <title>Skermanella TT6 skin isolate.</title>
        <authorList>
            <person name="Lee K."/>
            <person name="Ganzorig M."/>
        </authorList>
    </citation>
    <scope>NUCLEOTIDE SEQUENCE</scope>
    <source>
        <strain evidence="8">TT6</strain>
    </source>
</reference>
<protein>
    <submittedName>
        <fullName evidence="8">GTP-binding protein</fullName>
    </submittedName>
</protein>
<name>A0ABX7BEF6_9PROT</name>
<dbReference type="PANTHER" id="PTHR13748">
    <property type="entry name" value="COBW-RELATED"/>
    <property type="match status" value="1"/>
</dbReference>
<dbReference type="RefSeq" id="WP_201081966.1">
    <property type="nucleotide sequence ID" value="NZ_CP067421.1"/>
</dbReference>
<evidence type="ECO:0000256" key="3">
    <source>
        <dbReference type="ARBA" id="ARBA00023186"/>
    </source>
</evidence>
<keyword evidence="9" id="KW-1185">Reference proteome</keyword>
<dbReference type="CDD" id="cd03112">
    <property type="entry name" value="CobW-like"/>
    <property type="match status" value="1"/>
</dbReference>
<sequence>MPAAVADALAASAPPPVTVNILTGFLGSGKTSLLKRLLARPELRDSAVLINEFGEVGIDHFLVEEIDEDVVLLKSGCICCTIRGDLKEALLDLDRRRAAGRVPAFGRLILETTGLADPAPIVATLVADPALRHHFRIGNIVTVVDAVNGERNLDAHPESVRQAAAADRLILSKIDLADAWTVDLVERRLAALNPTADRVRLDESRTPDVSLFLDDIHDAEARRGEVARWLASELGEDHHRHGHPDVNRHGGVRAFLLTAEKPLDWARFGLWLSMLLNRHGTEVLRLKGLLWIRGVDTPVVVQGVQHLIHKPVHLGAWPDGIPATRIVVIAQGLDPATVQRSFTAFTDPQARAGRPGETLERHVGG</sequence>
<dbReference type="Pfam" id="PF02492">
    <property type="entry name" value="cobW"/>
    <property type="match status" value="1"/>
</dbReference>
<dbReference type="InterPro" id="IPR003495">
    <property type="entry name" value="CobW/HypB/UreG_nucleotide-bd"/>
</dbReference>
<feature type="domain" description="CobW C-terminal" evidence="7">
    <location>
        <begin position="252"/>
        <end position="346"/>
    </location>
</feature>
<dbReference type="InterPro" id="IPR027417">
    <property type="entry name" value="P-loop_NTPase"/>
</dbReference>
<comment type="function">
    <text evidence="5">Zinc chaperone that directly transfers zinc cofactor to target proteins, thereby activating them. Zinc is transferred from the CXCC motif in the GTPase domain to the zinc binding site in target proteins in a process requiring GTP hydrolysis.</text>
</comment>
<geneLocation type="plasmid" evidence="8 9">
    <name>pTT6-1</name>
</geneLocation>
<keyword evidence="3" id="KW-0143">Chaperone</keyword>
<dbReference type="InterPro" id="IPR051316">
    <property type="entry name" value="Zinc-reg_GTPase_activator"/>
</dbReference>
<keyword evidence="8" id="KW-0614">Plasmid</keyword>
<evidence type="ECO:0000256" key="6">
    <source>
        <dbReference type="ARBA" id="ARBA00049117"/>
    </source>
</evidence>
<comment type="catalytic activity">
    <reaction evidence="6">
        <text>GTP + H2O = GDP + phosphate + H(+)</text>
        <dbReference type="Rhea" id="RHEA:19669"/>
        <dbReference type="ChEBI" id="CHEBI:15377"/>
        <dbReference type="ChEBI" id="CHEBI:15378"/>
        <dbReference type="ChEBI" id="CHEBI:37565"/>
        <dbReference type="ChEBI" id="CHEBI:43474"/>
        <dbReference type="ChEBI" id="CHEBI:58189"/>
    </reaction>
    <physiologicalReaction direction="left-to-right" evidence="6">
        <dbReference type="Rhea" id="RHEA:19670"/>
    </physiologicalReaction>
</comment>
<proteinExistence type="inferred from homology"/>
<evidence type="ECO:0000313" key="8">
    <source>
        <dbReference type="EMBL" id="QQP92788.1"/>
    </source>
</evidence>
<accession>A0ABX7BEF6</accession>
<evidence type="ECO:0000256" key="4">
    <source>
        <dbReference type="ARBA" id="ARBA00034320"/>
    </source>
</evidence>
<dbReference type="Gene3D" id="3.30.1220.10">
    <property type="entry name" value="CobW-like, C-terminal domain"/>
    <property type="match status" value="1"/>
</dbReference>
<evidence type="ECO:0000256" key="1">
    <source>
        <dbReference type="ARBA" id="ARBA00022741"/>
    </source>
</evidence>
<comment type="similarity">
    <text evidence="4">Belongs to the SIMIBI class G3E GTPase family. ZNG1 subfamily.</text>
</comment>
<dbReference type="Proteomes" id="UP000595197">
    <property type="component" value="Plasmid pTT6-1"/>
</dbReference>
<dbReference type="Pfam" id="PF07683">
    <property type="entry name" value="CobW_C"/>
    <property type="match status" value="1"/>
</dbReference>
<dbReference type="EMBL" id="CP067421">
    <property type="protein sequence ID" value="QQP92788.1"/>
    <property type="molecule type" value="Genomic_DNA"/>
</dbReference>
<evidence type="ECO:0000256" key="2">
    <source>
        <dbReference type="ARBA" id="ARBA00022801"/>
    </source>
</evidence>
<dbReference type="Gene3D" id="3.40.50.300">
    <property type="entry name" value="P-loop containing nucleotide triphosphate hydrolases"/>
    <property type="match status" value="1"/>
</dbReference>
<keyword evidence="2" id="KW-0378">Hydrolase</keyword>